<name>A0AAN9PN31_CANGL</name>
<dbReference type="GO" id="GO:0080188">
    <property type="term" value="P:gene silencing by siRNA-directed DNA methylation"/>
    <property type="evidence" value="ECO:0007669"/>
    <property type="project" value="InterPro"/>
</dbReference>
<gene>
    <name evidence="3" type="ORF">VNO77_43645</name>
</gene>
<dbReference type="PANTHER" id="PTHR21596">
    <property type="entry name" value="RIBONUCLEASE P SUBUNIT P38"/>
    <property type="match status" value="1"/>
</dbReference>
<keyword evidence="1" id="KW-0175">Coiled coil</keyword>
<dbReference type="InterPro" id="IPR045177">
    <property type="entry name" value="FDM1-5/IDN2"/>
</dbReference>
<feature type="domain" description="Factor of DNA methylation 1-5/IDN2" evidence="2">
    <location>
        <begin position="282"/>
        <end position="364"/>
    </location>
</feature>
<feature type="coiled-coil region" evidence="1">
    <location>
        <begin position="150"/>
        <end position="194"/>
    </location>
</feature>
<dbReference type="PANTHER" id="PTHR21596:SF23">
    <property type="entry name" value="FACTOR OF DNA METHYLATION 4"/>
    <property type="match status" value="1"/>
</dbReference>
<dbReference type="EMBL" id="JAYMYQ010000011">
    <property type="protein sequence ID" value="KAK7305735.1"/>
    <property type="molecule type" value="Genomic_DNA"/>
</dbReference>
<dbReference type="AlphaFoldDB" id="A0AAN9PN31"/>
<reference evidence="3 4" key="1">
    <citation type="submission" date="2024-01" db="EMBL/GenBank/DDBJ databases">
        <title>The genomes of 5 underutilized Papilionoideae crops provide insights into root nodulation and disease resistanc.</title>
        <authorList>
            <person name="Jiang F."/>
        </authorList>
    </citation>
    <scope>NUCLEOTIDE SEQUENCE [LARGE SCALE GENOMIC DNA]</scope>
    <source>
        <strain evidence="3">LVBAO_FW01</strain>
        <tissue evidence="3">Leaves</tissue>
    </source>
</reference>
<accession>A0AAN9PN31</accession>
<protein>
    <recommendedName>
        <fullName evidence="2">Factor of DNA methylation 1-5/IDN2 domain-containing protein</fullName>
    </recommendedName>
</protein>
<sequence>MQMKNRSHEEAVSKQSKTFVNLQKKIESQKQNITNVVHKIKNSDKIACFSKLNESLNMVMEMMNKENKLHEECQKELQKMKVLNANMSRDMECIKKGHGQIAMELEESKALNGMQQEKFTEEIRKNVMKIGSLQMALKQQNDDNAISKLAEELKVQNEQLNAKVIQLEKQLKCNQMLELENQQLKGKLDVMKHMEDEFLKMVGALHMNVMEKERLLKDSEDFNQSLIVKERESNDELHKGRMKLIGYIAESSPSANIGVKRMGEIDTGPFLKAMSAKRRYNKEEAEQKALEIIDGEDEKLKGLKKEMGVGAYKAVVAALTEMNEYNPSGRFMITEIWNKGEGRRASLEEGIVFLLDEMNAKRRKTHHIGERTDDINENTDDEASNIQISSTVKGV</sequence>
<evidence type="ECO:0000259" key="2">
    <source>
        <dbReference type="Pfam" id="PF03469"/>
    </source>
</evidence>
<dbReference type="Proteomes" id="UP001367508">
    <property type="component" value="Unassembled WGS sequence"/>
</dbReference>
<evidence type="ECO:0000256" key="1">
    <source>
        <dbReference type="SAM" id="Coils"/>
    </source>
</evidence>
<organism evidence="3 4">
    <name type="scientific">Canavalia gladiata</name>
    <name type="common">Sword bean</name>
    <name type="synonym">Dolichos gladiatus</name>
    <dbReference type="NCBI Taxonomy" id="3824"/>
    <lineage>
        <taxon>Eukaryota</taxon>
        <taxon>Viridiplantae</taxon>
        <taxon>Streptophyta</taxon>
        <taxon>Embryophyta</taxon>
        <taxon>Tracheophyta</taxon>
        <taxon>Spermatophyta</taxon>
        <taxon>Magnoliopsida</taxon>
        <taxon>eudicotyledons</taxon>
        <taxon>Gunneridae</taxon>
        <taxon>Pentapetalae</taxon>
        <taxon>rosids</taxon>
        <taxon>fabids</taxon>
        <taxon>Fabales</taxon>
        <taxon>Fabaceae</taxon>
        <taxon>Papilionoideae</taxon>
        <taxon>50 kb inversion clade</taxon>
        <taxon>NPAAA clade</taxon>
        <taxon>indigoferoid/millettioid clade</taxon>
        <taxon>Phaseoleae</taxon>
        <taxon>Canavalia</taxon>
    </lineage>
</organism>
<dbReference type="InterPro" id="IPR005379">
    <property type="entry name" value="FDM1-5/IDN2_XH"/>
</dbReference>
<evidence type="ECO:0000313" key="3">
    <source>
        <dbReference type="EMBL" id="KAK7305735.1"/>
    </source>
</evidence>
<keyword evidence="4" id="KW-1185">Reference proteome</keyword>
<dbReference type="Pfam" id="PF03469">
    <property type="entry name" value="XH"/>
    <property type="match status" value="1"/>
</dbReference>
<proteinExistence type="predicted"/>
<comment type="caution">
    <text evidence="3">The sequence shown here is derived from an EMBL/GenBank/DDBJ whole genome shotgun (WGS) entry which is preliminary data.</text>
</comment>
<evidence type="ECO:0000313" key="4">
    <source>
        <dbReference type="Proteomes" id="UP001367508"/>
    </source>
</evidence>